<organism evidence="1 2">
    <name type="scientific">Spiroplasma platyhelix PALS-1</name>
    <dbReference type="NCBI Taxonomy" id="1276218"/>
    <lineage>
        <taxon>Bacteria</taxon>
        <taxon>Bacillati</taxon>
        <taxon>Mycoplasmatota</taxon>
        <taxon>Mollicutes</taxon>
        <taxon>Entomoplasmatales</taxon>
        <taxon>Spiroplasmataceae</taxon>
        <taxon>Spiroplasma</taxon>
    </lineage>
</organism>
<sequence length="102" mass="11953">MEDFNQKEHEKIYQTLKQSVLAVPGVASIAKNKNDNLKIDINKNNLGWIVNININCFSYVNIWSVMRQVQNQAKYIIEKISKHKENVEINVNVFDLIEEDIY</sequence>
<dbReference type="Proteomes" id="UP000584587">
    <property type="component" value="Unassembled WGS sequence"/>
</dbReference>
<name>A0A846U1R1_9MOLU</name>
<dbReference type="RefSeq" id="WP_168104920.1">
    <property type="nucleotide sequence ID" value="NZ_CP051215.1"/>
</dbReference>
<dbReference type="EMBL" id="JAAVVK010000001">
    <property type="protein sequence ID" value="NKE38449.1"/>
    <property type="molecule type" value="Genomic_DNA"/>
</dbReference>
<protein>
    <submittedName>
        <fullName evidence="1">Uncharacterized protein</fullName>
    </submittedName>
</protein>
<keyword evidence="2" id="KW-1185">Reference proteome</keyword>
<reference evidence="1 2" key="1">
    <citation type="submission" date="2020-04" db="EMBL/GenBank/DDBJ databases">
        <title>Complete genome sequence of Spiroplasma platyhelix ATCC 51748, an insect isolate.</title>
        <authorList>
            <person name="Green E.A."/>
            <person name="Klassen J.L."/>
        </authorList>
    </citation>
    <scope>NUCLEOTIDE SEQUENCE [LARGE SCALE GENOMIC DNA]</scope>
    <source>
        <strain evidence="1 2">PALS-1</strain>
    </source>
</reference>
<evidence type="ECO:0000313" key="2">
    <source>
        <dbReference type="Proteomes" id="UP000584587"/>
    </source>
</evidence>
<proteinExistence type="predicted"/>
<accession>A0A846U1R1</accession>
<gene>
    <name evidence="1" type="ORF">HER12_01615</name>
</gene>
<comment type="caution">
    <text evidence="1">The sequence shown here is derived from an EMBL/GenBank/DDBJ whole genome shotgun (WGS) entry which is preliminary data.</text>
</comment>
<evidence type="ECO:0000313" key="1">
    <source>
        <dbReference type="EMBL" id="NKE38449.1"/>
    </source>
</evidence>
<dbReference type="AlphaFoldDB" id="A0A846U1R1"/>